<evidence type="ECO:0000313" key="5">
    <source>
        <dbReference type="Proteomes" id="UP000325787"/>
    </source>
</evidence>
<keyword evidence="2" id="KW-1133">Transmembrane helix</keyword>
<feature type="signal peptide" evidence="3">
    <location>
        <begin position="1"/>
        <end position="29"/>
    </location>
</feature>
<protein>
    <submittedName>
        <fullName evidence="4">LPXTG cell wall anchor domain-containing protein</fullName>
    </submittedName>
</protein>
<keyword evidence="5" id="KW-1185">Reference proteome</keyword>
<reference evidence="5" key="1">
    <citation type="journal article" date="2021" name="Curr. Microbiol.">
        <title>Complete genome of nocamycin-producing strain Saccharothrix syringae NRRL B-16468 reveals the biosynthetic potential for secondary metabolites.</title>
        <authorList>
            <person name="Mo X."/>
            <person name="Yang S."/>
        </authorList>
    </citation>
    <scope>NUCLEOTIDE SEQUENCE [LARGE SCALE GENOMIC DNA]</scope>
    <source>
        <strain evidence="5">ATCC 51364 / DSM 43886 / JCM 6844 / KCTC 9398 / NBRC 14523 / NRRL B-16468 / INA 2240</strain>
    </source>
</reference>
<feature type="region of interest" description="Disordered" evidence="1">
    <location>
        <begin position="113"/>
        <end position="166"/>
    </location>
</feature>
<evidence type="ECO:0000256" key="2">
    <source>
        <dbReference type="SAM" id="Phobius"/>
    </source>
</evidence>
<dbReference type="EMBL" id="CP034550">
    <property type="protein sequence ID" value="QFZ22172.1"/>
    <property type="molecule type" value="Genomic_DNA"/>
</dbReference>
<dbReference type="KEGG" id="ssyi:EKG83_36430"/>
<keyword evidence="2" id="KW-0472">Membrane</keyword>
<evidence type="ECO:0000256" key="3">
    <source>
        <dbReference type="SAM" id="SignalP"/>
    </source>
</evidence>
<evidence type="ECO:0000313" key="4">
    <source>
        <dbReference type="EMBL" id="QFZ22172.1"/>
    </source>
</evidence>
<feature type="compositionally biased region" description="Low complexity" evidence="1">
    <location>
        <begin position="149"/>
        <end position="166"/>
    </location>
</feature>
<dbReference type="RefSeq" id="WP_033427909.1">
    <property type="nucleotide sequence ID" value="NZ_CP034550.1"/>
</dbReference>
<gene>
    <name evidence="4" type="ORF">EKG83_36430</name>
</gene>
<accession>A0A5Q0H926</accession>
<name>A0A5Q0H926_SACSY</name>
<keyword evidence="3" id="KW-0732">Signal</keyword>
<proteinExistence type="predicted"/>
<sequence length="214" mass="22588">MKFARVGAFAGTLAATAAASVLFAAPASAHTPHLEPSCKDGQATLDVNLKDYQVKEGKTNHVVVKVNGETRTDRDFDRNFSQKYSAPADKDKVTFVVDIKAWDDVNGEKRYTRTEVREVDPCPAKQQQPPAQQPPVEQPPVEQPPVDESSSAAPAPTTTVAPTTSSAAVVPIAAEETPLANTGASIAIPLVIGLVLLGGGAALLIVQRKRAARN</sequence>
<dbReference type="AlphaFoldDB" id="A0A5Q0H926"/>
<dbReference type="Proteomes" id="UP000325787">
    <property type="component" value="Chromosome"/>
</dbReference>
<feature type="chain" id="PRO_5024895469" evidence="3">
    <location>
        <begin position="30"/>
        <end position="214"/>
    </location>
</feature>
<organism evidence="4 5">
    <name type="scientific">Saccharothrix syringae</name>
    <name type="common">Nocardiopsis syringae</name>
    <dbReference type="NCBI Taxonomy" id="103733"/>
    <lineage>
        <taxon>Bacteria</taxon>
        <taxon>Bacillati</taxon>
        <taxon>Actinomycetota</taxon>
        <taxon>Actinomycetes</taxon>
        <taxon>Pseudonocardiales</taxon>
        <taxon>Pseudonocardiaceae</taxon>
        <taxon>Saccharothrix</taxon>
    </lineage>
</organism>
<dbReference type="NCBIfam" id="TIGR01167">
    <property type="entry name" value="LPXTG_anchor"/>
    <property type="match status" value="1"/>
</dbReference>
<evidence type="ECO:0000256" key="1">
    <source>
        <dbReference type="SAM" id="MobiDB-lite"/>
    </source>
</evidence>
<feature type="compositionally biased region" description="Pro residues" evidence="1">
    <location>
        <begin position="131"/>
        <end position="143"/>
    </location>
</feature>
<feature type="transmembrane region" description="Helical" evidence="2">
    <location>
        <begin position="186"/>
        <end position="206"/>
    </location>
</feature>
<keyword evidence="2" id="KW-0812">Transmembrane</keyword>